<gene>
    <name evidence="3" type="ORF">DXH78_13195</name>
</gene>
<evidence type="ECO:0000256" key="1">
    <source>
        <dbReference type="SAM" id="MobiDB-lite"/>
    </source>
</evidence>
<dbReference type="RefSeq" id="WP_115517469.1">
    <property type="nucleotide sequence ID" value="NZ_QRGO01000001.1"/>
</dbReference>
<comment type="caution">
    <text evidence="3">The sequence shown here is derived from an EMBL/GenBank/DDBJ whole genome shotgun (WGS) entry which is preliminary data.</text>
</comment>
<dbReference type="Proteomes" id="UP000263993">
    <property type="component" value="Unassembled WGS sequence"/>
</dbReference>
<dbReference type="OrthoDB" id="9852049at2"/>
<feature type="chain" id="PRO_5016689773" evidence="2">
    <location>
        <begin position="25"/>
        <end position="139"/>
    </location>
</feature>
<dbReference type="AlphaFoldDB" id="A0A371BCX4"/>
<feature type="compositionally biased region" description="Polar residues" evidence="1">
    <location>
        <begin position="95"/>
        <end position="107"/>
    </location>
</feature>
<keyword evidence="2" id="KW-0732">Signal</keyword>
<evidence type="ECO:0000256" key="2">
    <source>
        <dbReference type="SAM" id="SignalP"/>
    </source>
</evidence>
<accession>A0A371BCX4</accession>
<name>A0A371BCX4_9BRAD</name>
<proteinExistence type="predicted"/>
<sequence length="139" mass="15019">MQRRVVTVLLIAMAMPNLALPARAQSLDDPYNIIAPEPGRRPQPKPEPWLPPKYETPRSERLNRAPPPELPAAPRVDVPPAIMVPETGRVLPNMRTLSPSGPNGTETGQDRAMRCAHQLGAYGADAGNPAAYLGSCVNQ</sequence>
<protein>
    <submittedName>
        <fullName evidence="3">Uncharacterized protein</fullName>
    </submittedName>
</protein>
<feature type="region of interest" description="Disordered" evidence="1">
    <location>
        <begin position="30"/>
        <end position="109"/>
    </location>
</feature>
<keyword evidence="4" id="KW-1185">Reference proteome</keyword>
<organism evidence="3 4">
    <name type="scientific">Undibacter mobilis</name>
    <dbReference type="NCBI Taxonomy" id="2292256"/>
    <lineage>
        <taxon>Bacteria</taxon>
        <taxon>Pseudomonadati</taxon>
        <taxon>Pseudomonadota</taxon>
        <taxon>Alphaproteobacteria</taxon>
        <taxon>Hyphomicrobiales</taxon>
        <taxon>Nitrobacteraceae</taxon>
        <taxon>Undibacter</taxon>
    </lineage>
</organism>
<evidence type="ECO:0000313" key="3">
    <source>
        <dbReference type="EMBL" id="RDV05446.1"/>
    </source>
</evidence>
<evidence type="ECO:0000313" key="4">
    <source>
        <dbReference type="Proteomes" id="UP000263993"/>
    </source>
</evidence>
<feature type="signal peptide" evidence="2">
    <location>
        <begin position="1"/>
        <end position="24"/>
    </location>
</feature>
<reference evidence="4" key="1">
    <citation type="submission" date="2018-08" db="EMBL/GenBank/DDBJ databases">
        <authorList>
            <person name="Kim S.-J."/>
            <person name="Jung G.-Y."/>
        </authorList>
    </citation>
    <scope>NUCLEOTIDE SEQUENCE [LARGE SCALE GENOMIC DNA]</scope>
    <source>
        <strain evidence="4">GY_H</strain>
    </source>
</reference>
<dbReference type="EMBL" id="QRGO01000001">
    <property type="protein sequence ID" value="RDV05446.1"/>
    <property type="molecule type" value="Genomic_DNA"/>
</dbReference>